<dbReference type="RefSeq" id="YP_009120614.1">
    <property type="nucleotide sequence ID" value="NC_026440.1"/>
</dbReference>
<evidence type="ECO:0000313" key="3">
    <source>
        <dbReference type="Proteomes" id="UP000202511"/>
    </source>
</evidence>
<dbReference type="KEGG" id="vg:23463296"/>
<proteinExistence type="predicted"/>
<feature type="compositionally biased region" description="Basic and acidic residues" evidence="1">
    <location>
        <begin position="101"/>
        <end position="111"/>
    </location>
</feature>
<feature type="region of interest" description="Disordered" evidence="1">
    <location>
        <begin position="66"/>
        <end position="176"/>
    </location>
</feature>
<name>A0A0B5J431_9VIRU</name>
<feature type="compositionally biased region" description="Basic residues" evidence="1">
    <location>
        <begin position="158"/>
        <end position="176"/>
    </location>
</feature>
<organism evidence="2 3">
    <name type="scientific">Pandoravirus inopinatum</name>
    <dbReference type="NCBI Taxonomy" id="1605721"/>
    <lineage>
        <taxon>Viruses</taxon>
        <taxon>Pandoravirus</taxon>
    </lineage>
</organism>
<feature type="compositionally biased region" description="Low complexity" evidence="1">
    <location>
        <begin position="71"/>
        <end position="86"/>
    </location>
</feature>
<sequence length="176" mass="19251">MSSAVLLASVALVVVLSLLLCRSASHCADGGGVAIVSDSGSIESHGSGHRSVLGCKKARRFLHEGVHRARASTPAGAAATSPPGRSDLARHRQIYSRHGKREREKEKDYKHTKSVYKKSRVARSRITAGDPATPPSSRPQEGKPLRKKKKTPSPPSLHHTHARRAYRKKRPNRIFF</sequence>
<dbReference type="GeneID" id="23463296"/>
<dbReference type="Proteomes" id="UP000202511">
    <property type="component" value="Segment"/>
</dbReference>
<feature type="compositionally biased region" description="Basic residues" evidence="1">
    <location>
        <begin position="112"/>
        <end position="123"/>
    </location>
</feature>
<protein>
    <submittedName>
        <fullName evidence="2">Uncharacterized protein</fullName>
    </submittedName>
</protein>
<reference evidence="2 3" key="1">
    <citation type="journal article" date="2015" name="Parasitol. Res.">
        <title>Viruses in close associations with free-living amoebae.</title>
        <authorList>
            <person name="Scheid P."/>
        </authorList>
    </citation>
    <scope>NUCLEOTIDE SEQUENCE [LARGE SCALE GENOMIC DNA]</scope>
    <source>
        <strain evidence="2">KlaHel</strain>
    </source>
</reference>
<evidence type="ECO:0000313" key="2">
    <source>
        <dbReference type="EMBL" id="AJF98379.1"/>
    </source>
</evidence>
<evidence type="ECO:0000256" key="1">
    <source>
        <dbReference type="SAM" id="MobiDB-lite"/>
    </source>
</evidence>
<dbReference type="EMBL" id="KP136319">
    <property type="protein sequence ID" value="AJF98379.1"/>
    <property type="molecule type" value="Genomic_DNA"/>
</dbReference>
<feature type="compositionally biased region" description="Basic residues" evidence="1">
    <location>
        <begin position="91"/>
        <end position="100"/>
    </location>
</feature>
<accession>A0A0B5J431</accession>